<feature type="domain" description="LysM" evidence="2">
    <location>
        <begin position="48"/>
        <end position="92"/>
    </location>
</feature>
<dbReference type="Gene3D" id="3.10.350.10">
    <property type="entry name" value="LysM domain"/>
    <property type="match status" value="1"/>
</dbReference>
<sequence>LNKFSATSSLLLGQTIKVPASMPDADDKPDSKTENSRKTQAAAKVSTVSYTVKSGDTLSAIASRYQTSNDELAKLNKISANSMVILGQKLTVPDTEDTKNDEPAVPKSYTVQSGDTLTGV</sequence>
<dbReference type="Proteomes" id="UP001268610">
    <property type="component" value="Unassembled WGS sequence"/>
</dbReference>
<gene>
    <name evidence="3" type="ORF">RJJ65_39830</name>
</gene>
<feature type="non-terminal residue" evidence="3">
    <location>
        <position position="1"/>
    </location>
</feature>
<evidence type="ECO:0000256" key="1">
    <source>
        <dbReference type="SAM" id="MobiDB-lite"/>
    </source>
</evidence>
<dbReference type="AlphaFoldDB" id="A0AAJ2LPC8"/>
<evidence type="ECO:0000313" key="3">
    <source>
        <dbReference type="EMBL" id="MDR9778697.1"/>
    </source>
</evidence>
<dbReference type="SMART" id="SM00257">
    <property type="entry name" value="LysM"/>
    <property type="match status" value="1"/>
</dbReference>
<dbReference type="Pfam" id="PF01476">
    <property type="entry name" value="LysM"/>
    <property type="match status" value="1"/>
</dbReference>
<protein>
    <submittedName>
        <fullName evidence="3">LysM peptidoglycan-binding domain-containing protein</fullName>
    </submittedName>
</protein>
<feature type="compositionally biased region" description="Basic and acidic residues" evidence="1">
    <location>
        <begin position="25"/>
        <end position="37"/>
    </location>
</feature>
<dbReference type="CDD" id="cd00118">
    <property type="entry name" value="LysM"/>
    <property type="match status" value="1"/>
</dbReference>
<dbReference type="RefSeq" id="WP_310866699.1">
    <property type="nucleotide sequence ID" value="NZ_JAVLSF010001107.1"/>
</dbReference>
<dbReference type="PROSITE" id="PS51782">
    <property type="entry name" value="LYSM"/>
    <property type="match status" value="1"/>
</dbReference>
<feature type="region of interest" description="Disordered" evidence="1">
    <location>
        <begin position="93"/>
        <end position="120"/>
    </location>
</feature>
<proteinExistence type="predicted"/>
<dbReference type="InterPro" id="IPR036779">
    <property type="entry name" value="LysM_dom_sf"/>
</dbReference>
<feature type="compositionally biased region" description="Polar residues" evidence="1">
    <location>
        <begin position="109"/>
        <end position="120"/>
    </location>
</feature>
<name>A0AAJ2LPC8_9HYPH</name>
<dbReference type="EMBL" id="JAVLSF010001107">
    <property type="protein sequence ID" value="MDR9778697.1"/>
    <property type="molecule type" value="Genomic_DNA"/>
</dbReference>
<feature type="region of interest" description="Disordered" evidence="1">
    <location>
        <begin position="17"/>
        <end position="42"/>
    </location>
</feature>
<comment type="caution">
    <text evidence="3">The sequence shown here is derived from an EMBL/GenBank/DDBJ whole genome shotgun (WGS) entry which is preliminary data.</text>
</comment>
<evidence type="ECO:0000259" key="2">
    <source>
        <dbReference type="PROSITE" id="PS51782"/>
    </source>
</evidence>
<dbReference type="InterPro" id="IPR018392">
    <property type="entry name" value="LysM"/>
</dbReference>
<feature type="non-terminal residue" evidence="3">
    <location>
        <position position="120"/>
    </location>
</feature>
<accession>A0AAJ2LPC8</accession>
<dbReference type="PANTHER" id="PTHR33734">
    <property type="entry name" value="LYSM DOMAIN-CONTAINING GPI-ANCHORED PROTEIN 2"/>
    <property type="match status" value="1"/>
</dbReference>
<evidence type="ECO:0000313" key="4">
    <source>
        <dbReference type="Proteomes" id="UP001268610"/>
    </source>
</evidence>
<reference evidence="3" key="1">
    <citation type="submission" date="2023-04" db="EMBL/GenBank/DDBJ databases">
        <title>Genomic characterization of faba bean (Vicia faba) microsymbionts in Mexican soils.</title>
        <authorList>
            <person name="Rivera Orduna F.N."/>
            <person name="Guevara-Luna J."/>
            <person name="Yan J."/>
            <person name="Arroyo-Herrera I."/>
            <person name="Li Y."/>
            <person name="Vasquez-Murrieta M.S."/>
            <person name="Wang E.T."/>
        </authorList>
    </citation>
    <scope>NUCLEOTIDE SEQUENCE</scope>
    <source>
        <strain evidence="3">CH26</strain>
    </source>
</reference>
<dbReference type="SUPFAM" id="SSF54106">
    <property type="entry name" value="LysM domain"/>
    <property type="match status" value="1"/>
</dbReference>
<dbReference type="PANTHER" id="PTHR33734:SF22">
    <property type="entry name" value="MEMBRANE-BOUND LYTIC MUREIN TRANSGLYCOSYLASE D"/>
    <property type="match status" value="1"/>
</dbReference>
<organism evidence="3 4">
    <name type="scientific">Rhizobium hidalgonense</name>
    <dbReference type="NCBI Taxonomy" id="1538159"/>
    <lineage>
        <taxon>Bacteria</taxon>
        <taxon>Pseudomonadati</taxon>
        <taxon>Pseudomonadota</taxon>
        <taxon>Alphaproteobacteria</taxon>
        <taxon>Hyphomicrobiales</taxon>
        <taxon>Rhizobiaceae</taxon>
        <taxon>Rhizobium/Agrobacterium group</taxon>
        <taxon>Rhizobium</taxon>
    </lineage>
</organism>